<accession>A0A1F6V1X4</accession>
<protein>
    <recommendedName>
        <fullName evidence="3">Thiol-disulfide oxidoreductase</fullName>
    </recommendedName>
</protein>
<organism evidence="1 2">
    <name type="scientific">Candidatus Nomurabacteria bacterium RIFCSPHIGHO2_01_FULL_40_12</name>
    <dbReference type="NCBI Taxonomy" id="1801737"/>
    <lineage>
        <taxon>Bacteria</taxon>
        <taxon>Candidatus Nomuraibacteriota</taxon>
    </lineage>
</organism>
<evidence type="ECO:0000313" key="1">
    <source>
        <dbReference type="EMBL" id="OGI63434.1"/>
    </source>
</evidence>
<gene>
    <name evidence="1" type="ORF">A2818_00715</name>
</gene>
<dbReference type="Pfam" id="PF04134">
    <property type="entry name" value="DCC1-like"/>
    <property type="match status" value="1"/>
</dbReference>
<dbReference type="PANTHER" id="PTHR34290:SF2">
    <property type="entry name" value="OS04G0668800 PROTEIN"/>
    <property type="match status" value="1"/>
</dbReference>
<dbReference type="GO" id="GO:0015035">
    <property type="term" value="F:protein-disulfide reductase activity"/>
    <property type="evidence" value="ECO:0007669"/>
    <property type="project" value="InterPro"/>
</dbReference>
<evidence type="ECO:0008006" key="3">
    <source>
        <dbReference type="Google" id="ProtNLM"/>
    </source>
</evidence>
<dbReference type="InterPro" id="IPR044691">
    <property type="entry name" value="DCC1_Trx"/>
</dbReference>
<dbReference type="EMBL" id="MFTN01000004">
    <property type="protein sequence ID" value="OGI63434.1"/>
    <property type="molecule type" value="Genomic_DNA"/>
</dbReference>
<dbReference type="InterPro" id="IPR007263">
    <property type="entry name" value="DCC1-like"/>
</dbReference>
<name>A0A1F6V1X4_9BACT</name>
<dbReference type="PANTHER" id="PTHR34290">
    <property type="entry name" value="SI:CH73-390P7.2"/>
    <property type="match status" value="1"/>
</dbReference>
<reference evidence="1 2" key="1">
    <citation type="journal article" date="2016" name="Nat. Commun.">
        <title>Thousands of microbial genomes shed light on interconnected biogeochemical processes in an aquifer system.</title>
        <authorList>
            <person name="Anantharaman K."/>
            <person name="Brown C.T."/>
            <person name="Hug L.A."/>
            <person name="Sharon I."/>
            <person name="Castelle C.J."/>
            <person name="Probst A.J."/>
            <person name="Thomas B.C."/>
            <person name="Singh A."/>
            <person name="Wilkins M.J."/>
            <person name="Karaoz U."/>
            <person name="Brodie E.L."/>
            <person name="Williams K.H."/>
            <person name="Hubbard S.S."/>
            <person name="Banfield J.F."/>
        </authorList>
    </citation>
    <scope>NUCLEOTIDE SEQUENCE [LARGE SCALE GENOMIC DNA]</scope>
</reference>
<sequence>MDHKFNQNKERKKTIYYDGSCSMCTAIIGKIDGSSQKGNFNLKDITKASFPQNFTKEEVEKEIHVIDSDGKVYKNAEAMLEILEEYPRWEFLAKIGRLPVIRQLLPIGYKLIAANRHFIFGSARRK</sequence>
<proteinExistence type="predicted"/>
<dbReference type="AlphaFoldDB" id="A0A1F6V1X4"/>
<comment type="caution">
    <text evidence="1">The sequence shown here is derived from an EMBL/GenBank/DDBJ whole genome shotgun (WGS) entry which is preliminary data.</text>
</comment>
<evidence type="ECO:0000313" key="2">
    <source>
        <dbReference type="Proteomes" id="UP000177602"/>
    </source>
</evidence>
<dbReference type="Proteomes" id="UP000177602">
    <property type="component" value="Unassembled WGS sequence"/>
</dbReference>
<dbReference type="STRING" id="1801737.A2818_00715"/>